<dbReference type="Proteomes" id="UP000286641">
    <property type="component" value="Unplaced"/>
</dbReference>
<dbReference type="RefSeq" id="XP_025735545.1">
    <property type="nucleotide sequence ID" value="XM_025879760.1"/>
</dbReference>
<dbReference type="InterPro" id="IPR022070">
    <property type="entry name" value="Caprin-1_C"/>
</dbReference>
<dbReference type="AlphaFoldDB" id="A0A3Q7PPC8"/>
<dbReference type="CTD" id="65981"/>
<feature type="compositionally biased region" description="Basic and acidic residues" evidence="21">
    <location>
        <begin position="529"/>
        <end position="538"/>
    </location>
</feature>
<evidence type="ECO:0000259" key="22">
    <source>
        <dbReference type="PROSITE" id="PS50871"/>
    </source>
</evidence>
<dbReference type="InterPro" id="IPR041637">
    <property type="entry name" value="Caprin-1_dimer"/>
</dbReference>
<feature type="compositionally biased region" description="Polar residues" evidence="21">
    <location>
        <begin position="847"/>
        <end position="861"/>
    </location>
</feature>
<dbReference type="PRINTS" id="PR00007">
    <property type="entry name" value="COMPLEMNTC1Q"/>
</dbReference>
<evidence type="ECO:0000256" key="1">
    <source>
        <dbReference type="ARBA" id="ARBA00004202"/>
    </source>
</evidence>
<feature type="compositionally biased region" description="Basic and acidic residues" evidence="21">
    <location>
        <begin position="355"/>
        <end position="375"/>
    </location>
</feature>
<evidence type="ECO:0000256" key="17">
    <source>
        <dbReference type="ARBA" id="ARBA00078232"/>
    </source>
</evidence>
<dbReference type="GO" id="GO:0046872">
    <property type="term" value="F:metal ion binding"/>
    <property type="evidence" value="ECO:0007669"/>
    <property type="project" value="UniProtKB-KW"/>
</dbReference>
<evidence type="ECO:0000256" key="12">
    <source>
        <dbReference type="ARBA" id="ARBA00023136"/>
    </source>
</evidence>
<evidence type="ECO:0000256" key="7">
    <source>
        <dbReference type="ARBA" id="ARBA00022604"/>
    </source>
</evidence>
<feature type="compositionally biased region" description="Polar residues" evidence="21">
    <location>
        <begin position="485"/>
        <end position="494"/>
    </location>
</feature>
<dbReference type="GO" id="GO:0017148">
    <property type="term" value="P:negative regulation of translation"/>
    <property type="evidence" value="ECO:0007669"/>
    <property type="project" value="UniProtKB-KW"/>
</dbReference>
<keyword evidence="12" id="KW-0472">Membrane</keyword>
<dbReference type="PANTHER" id="PTHR22922:SF5">
    <property type="entry name" value="CAPRIN-2"/>
    <property type="match status" value="1"/>
</dbReference>
<dbReference type="InterPro" id="IPR028816">
    <property type="entry name" value="Caprin"/>
</dbReference>
<keyword evidence="8" id="KW-0479">Metal-binding</keyword>
<evidence type="ECO:0000313" key="23">
    <source>
        <dbReference type="Proteomes" id="UP000286641"/>
    </source>
</evidence>
<evidence type="ECO:0000313" key="24">
    <source>
        <dbReference type="RefSeq" id="XP_025735545.1"/>
    </source>
</evidence>
<dbReference type="InterPro" id="IPR008983">
    <property type="entry name" value="Tumour_necrosis_fac-like_dom"/>
</dbReference>
<evidence type="ECO:0000256" key="5">
    <source>
        <dbReference type="ARBA" id="ARBA00022490"/>
    </source>
</evidence>
<evidence type="ECO:0000256" key="6">
    <source>
        <dbReference type="ARBA" id="ARBA00022553"/>
    </source>
</evidence>
<feature type="region of interest" description="Disordered" evidence="21">
    <location>
        <begin position="344"/>
        <end position="554"/>
    </location>
</feature>
<feature type="compositionally biased region" description="Polar residues" evidence="21">
    <location>
        <begin position="454"/>
        <end position="475"/>
    </location>
</feature>
<feature type="region of interest" description="Disordered" evidence="21">
    <location>
        <begin position="680"/>
        <end position="699"/>
    </location>
</feature>
<comment type="similarity">
    <text evidence="3">Belongs to the caprin family.</text>
</comment>
<keyword evidence="6" id="KW-0597">Phosphoprotein</keyword>
<keyword evidence="4" id="KW-1003">Cell membrane</keyword>
<dbReference type="GO" id="GO:0003723">
    <property type="term" value="F:RNA binding"/>
    <property type="evidence" value="ECO:0007669"/>
    <property type="project" value="UniProtKB-KW"/>
</dbReference>
<feature type="compositionally biased region" description="Polar residues" evidence="21">
    <location>
        <begin position="43"/>
        <end position="54"/>
    </location>
</feature>
<keyword evidence="7" id="KW-0341">Growth regulation</keyword>
<evidence type="ECO:0000256" key="9">
    <source>
        <dbReference type="ARBA" id="ARBA00022782"/>
    </source>
</evidence>
<evidence type="ECO:0000256" key="14">
    <source>
        <dbReference type="ARBA" id="ARBA00059021"/>
    </source>
</evidence>
<feature type="domain" description="C1q" evidence="22">
    <location>
        <begin position="884"/>
        <end position="1018"/>
    </location>
</feature>
<dbReference type="InterPro" id="IPR001073">
    <property type="entry name" value="C1q_dom"/>
</dbReference>
<proteinExistence type="inferred from homology"/>
<evidence type="ECO:0000256" key="11">
    <source>
        <dbReference type="ARBA" id="ARBA00022884"/>
    </source>
</evidence>
<dbReference type="Pfam" id="PF12287">
    <property type="entry name" value="Caprin-1_C"/>
    <property type="match status" value="2"/>
</dbReference>
<evidence type="ECO:0000256" key="10">
    <source>
        <dbReference type="ARBA" id="ARBA00022837"/>
    </source>
</evidence>
<organism evidence="23 24">
    <name type="scientific">Callorhinus ursinus</name>
    <name type="common">Northern fur seal</name>
    <dbReference type="NCBI Taxonomy" id="34884"/>
    <lineage>
        <taxon>Eukaryota</taxon>
        <taxon>Metazoa</taxon>
        <taxon>Chordata</taxon>
        <taxon>Craniata</taxon>
        <taxon>Vertebrata</taxon>
        <taxon>Euteleostomi</taxon>
        <taxon>Mammalia</taxon>
        <taxon>Eutheria</taxon>
        <taxon>Laurasiatheria</taxon>
        <taxon>Carnivora</taxon>
        <taxon>Caniformia</taxon>
        <taxon>Pinnipedia</taxon>
        <taxon>Otariidae</taxon>
        <taxon>Callorhinus</taxon>
    </lineage>
</organism>
<keyword evidence="23" id="KW-1185">Reference proteome</keyword>
<sequence length="1018" mass="114442">MVQLSSSPFGYQSPSGRSEEGREGNMKSAKPQVNHSQHGESQRAMSPLQSTLSSASPSQAYETYIDNGLICLKHKIRNIEKKKLKLEDYKDRLKNGEQLNPDQLEAVEKYEEVLHNLEFAKELQKTFSGLSQDLLKAQKKAQRREHMLKLEAEKKKLRTILQVQYVLQNLTQEHVQKDFKGGLNGAVYLPLKELDYLIKFSKLTCPERNESLSVEDQMEQSSLYFWDLLEGSEKAVVGTTYKHMKDLLSKLLNSGYFESIPVPKNAKEKEVSLEEEMLIKSEKKKQLLKTESVKESESLMELAQPEIQPQEFLNRRYITEVDYSSKQDDEQSWEADYARKPNLPKCWDMLTEPDGQEKKQESFKSWEPSVKHQEVSKPAVSLEQRKQDPKLRSTLQEEQKKQDVSKPKPAPSHWKQEAPKSKTGYIQEEQKKEETPKPWPVQLQKEQDPKKQSPKSWTPVQNEQDITKSWTTNMCEDQDSRQPETPKSWENNVESQKHPLTPQSQISPKSWGVAPASLIPNDQLLPRKFNTEPKDVPKPMHQPVGSSSTLPKDPVLRKEKLQDLMTQIQGTCNFMQESILDFDKPSSAIPSSQPPSTTPGSPVASTEQNLSSQSDFLQEPLQAAASSVTCSSNACLVTTDQASSGSETEFMTSETPEVFNVNAPLPPRKEQEIKESPYSSSYNQSFTTASTQTPPQCQPPAVHVEQAVLSQEAAASYPDGTIQVSNGSLAFYPAQTNVFPRPSQPFVNTRGSVRGCTRGGRLLTNSYRSPGGYKGFDTYRGPPSITNGNYSQLQFQAREYPGTPYSQRDNFQQCYKRGGTSGGPRTNSRAGWSDSSQVSSPERDNETFNSGDSGQGDSRSMTPVDVPVTSPAATILPVHVYPLPQQMRVAFSAARTSNLAPGTLDQPIVFDLLLNNLGETFDLQLGRFNCPVNGTYVFIFHMLKLAVNVPLYVNLMKNEEVLVSAYANDGAPDHETASNHAILQLFQGDQIWLRLHRGAIYGSSWKYSTFSGYLLYQD</sequence>
<feature type="compositionally biased region" description="Polar residues" evidence="21">
    <location>
        <begin position="680"/>
        <end position="695"/>
    </location>
</feature>
<evidence type="ECO:0000256" key="13">
    <source>
        <dbReference type="ARBA" id="ARBA00023193"/>
    </source>
</evidence>
<evidence type="ECO:0000256" key="18">
    <source>
        <dbReference type="ARBA" id="ARBA00080108"/>
    </source>
</evidence>
<accession>A0A3Q7PPC8</accession>
<dbReference type="GO" id="GO:0005737">
    <property type="term" value="C:cytoplasm"/>
    <property type="evidence" value="ECO:0007669"/>
    <property type="project" value="UniProtKB-SubCell"/>
</dbReference>
<protein>
    <recommendedName>
        <fullName evidence="16">Caprin-2</fullName>
    </recommendedName>
    <alternativeName>
        <fullName evidence="18">C1q domain-containing protein 1</fullName>
    </alternativeName>
    <alternativeName>
        <fullName evidence="17">Cytoplasmic activation/proliferation-associated protein 2</fullName>
    </alternativeName>
    <alternativeName>
        <fullName evidence="19">RNA granule protein 140</fullName>
    </alternativeName>
</protein>
<dbReference type="FunFam" id="2.60.120.40:FF:000003">
    <property type="entry name" value="caprin-2 isoform X1"/>
    <property type="match status" value="1"/>
</dbReference>
<comment type="subunit">
    <text evidence="15">Homotrimer; via C1q domain. Found in a complex with LRP6, CCNY and CDK14 during G2/M stage; CAPRIN2 functions as a scaffold for the complex by binding to CCNY via its N terminus and to CDK14 via its C terminus. Interacts with LRP5. Interacts with LRP6.</text>
</comment>
<dbReference type="Pfam" id="PF18293">
    <property type="entry name" value="Caprin-1_dimer"/>
    <property type="match status" value="1"/>
</dbReference>
<feature type="region of interest" description="Disordered" evidence="21">
    <location>
        <begin position="801"/>
        <end position="866"/>
    </location>
</feature>
<dbReference type="Gene3D" id="2.60.120.40">
    <property type="match status" value="1"/>
</dbReference>
<reference evidence="24" key="2">
    <citation type="submission" date="2025-08" db="UniProtKB">
        <authorList>
            <consortium name="RefSeq"/>
        </authorList>
    </citation>
    <scope>IDENTIFICATION</scope>
    <source>
        <tissue evidence="24">Blood</tissue>
    </source>
</reference>
<feature type="compositionally biased region" description="Polar residues" evidence="21">
    <location>
        <begin position="804"/>
        <end position="813"/>
    </location>
</feature>
<name>A0A3Q7PPC8_CALUR</name>
<keyword evidence="9" id="KW-0221">Differentiation</keyword>
<comment type="subcellular location">
    <subcellularLocation>
        <location evidence="1">Cell membrane</location>
        <topology evidence="1">Peripheral membrane protein</topology>
    </subcellularLocation>
    <subcellularLocation>
        <location evidence="2">Cytoplasm</location>
    </subcellularLocation>
</comment>
<feature type="compositionally biased region" description="Basic and acidic residues" evidence="21">
    <location>
        <begin position="383"/>
        <end position="406"/>
    </location>
</feature>
<feature type="region of interest" description="Disordered" evidence="21">
    <location>
        <begin position="584"/>
        <end position="613"/>
    </location>
</feature>
<feature type="compositionally biased region" description="Polar residues" evidence="21">
    <location>
        <begin position="823"/>
        <end position="840"/>
    </location>
</feature>
<dbReference type="GO" id="GO:0090263">
    <property type="term" value="P:positive regulation of canonical Wnt signaling pathway"/>
    <property type="evidence" value="ECO:0007669"/>
    <property type="project" value="TreeGrafter"/>
</dbReference>
<feature type="region of interest" description="Disordered" evidence="21">
    <location>
        <begin position="761"/>
        <end position="789"/>
    </location>
</feature>
<dbReference type="PANTHER" id="PTHR22922">
    <property type="entry name" value="GPI-ANCHORED PROTEIN P137"/>
    <property type="match status" value="1"/>
</dbReference>
<evidence type="ECO:0000256" key="4">
    <source>
        <dbReference type="ARBA" id="ARBA00022475"/>
    </source>
</evidence>
<dbReference type="Pfam" id="PF00386">
    <property type="entry name" value="C1q"/>
    <property type="match status" value="1"/>
</dbReference>
<keyword evidence="11" id="KW-0694">RNA-binding</keyword>
<feature type="coiled-coil region" evidence="20">
    <location>
        <begin position="72"/>
        <end position="140"/>
    </location>
</feature>
<evidence type="ECO:0000256" key="19">
    <source>
        <dbReference type="ARBA" id="ARBA00081559"/>
    </source>
</evidence>
<feature type="compositionally biased region" description="Polar residues" evidence="21">
    <location>
        <begin position="603"/>
        <end position="613"/>
    </location>
</feature>
<dbReference type="GO" id="GO:0005886">
    <property type="term" value="C:plasma membrane"/>
    <property type="evidence" value="ECO:0007669"/>
    <property type="project" value="UniProtKB-SubCell"/>
</dbReference>
<gene>
    <name evidence="24" type="primary">CAPRIN2</name>
</gene>
<evidence type="ECO:0000256" key="16">
    <source>
        <dbReference type="ARBA" id="ARBA00067331"/>
    </source>
</evidence>
<evidence type="ECO:0000256" key="21">
    <source>
        <dbReference type="SAM" id="MobiDB-lite"/>
    </source>
</evidence>
<evidence type="ECO:0000256" key="20">
    <source>
        <dbReference type="SAM" id="Coils"/>
    </source>
</evidence>
<evidence type="ECO:0000256" key="2">
    <source>
        <dbReference type="ARBA" id="ARBA00004496"/>
    </source>
</evidence>
<dbReference type="GO" id="GO:0005102">
    <property type="term" value="F:signaling receptor binding"/>
    <property type="evidence" value="ECO:0007669"/>
    <property type="project" value="TreeGrafter"/>
</dbReference>
<comment type="function">
    <text evidence="14">Promotes phosphorylation of the Wnt coreceptor LRP6, leading to increased activity of the canonical Wnt signaling pathway. Facilitates constitutive LRP6 phosphorylation by CDK14/CCNY during G2/M stage of the cell cycle, which may potentiate cells for Wnt signaling. May regulate the transport and translation of mRNAs, modulating for instance the expression of proteins involved in synaptic plasticity in neurons. Involved in regulation of growth as erythroblasts shift from a highly proliferative state towards their terminal phase of differentiation. May be involved in apoptosis.</text>
</comment>
<keyword evidence="5" id="KW-0963">Cytoplasm</keyword>
<keyword evidence="13" id="KW-0652">Protein synthesis inhibitor</keyword>
<evidence type="ECO:0000256" key="8">
    <source>
        <dbReference type="ARBA" id="ARBA00022723"/>
    </source>
</evidence>
<dbReference type="PROSITE" id="PS50871">
    <property type="entry name" value="C1Q"/>
    <property type="match status" value="1"/>
</dbReference>
<feature type="compositionally biased region" description="Polar residues" evidence="21">
    <location>
        <begin position="1"/>
        <end position="16"/>
    </location>
</feature>
<dbReference type="SUPFAM" id="SSF49842">
    <property type="entry name" value="TNF-like"/>
    <property type="match status" value="1"/>
</dbReference>
<evidence type="ECO:0000256" key="15">
    <source>
        <dbReference type="ARBA" id="ARBA00064065"/>
    </source>
</evidence>
<dbReference type="GO" id="GO:0030154">
    <property type="term" value="P:cell differentiation"/>
    <property type="evidence" value="ECO:0007669"/>
    <property type="project" value="UniProtKB-KW"/>
</dbReference>
<reference key="1">
    <citation type="submission" date="2019-01" db="UniProtKB">
        <authorList>
            <consortium name="RefSeq"/>
        </authorList>
    </citation>
    <scope>IDENTIFICATION</scope>
</reference>
<keyword evidence="20" id="KW-0175">Coiled coil</keyword>
<dbReference type="SMART" id="SM00110">
    <property type="entry name" value="C1Q"/>
    <property type="match status" value="1"/>
</dbReference>
<keyword evidence="10" id="KW-0106">Calcium</keyword>
<feature type="region of interest" description="Disordered" evidence="21">
    <location>
        <begin position="1"/>
        <end position="54"/>
    </location>
</feature>
<dbReference type="GeneID" id="112830090"/>
<evidence type="ECO:0000256" key="3">
    <source>
        <dbReference type="ARBA" id="ARBA00007950"/>
    </source>
</evidence>